<dbReference type="STRING" id="260084.SAMN02927928_3282"/>
<dbReference type="RefSeq" id="WP_090650101.1">
    <property type="nucleotide sequence ID" value="NZ_CBCRYE010000010.1"/>
</dbReference>
<keyword evidence="7 12" id="KW-0997">Cell inner membrane</keyword>
<evidence type="ECO:0000256" key="7">
    <source>
        <dbReference type="ARBA" id="ARBA00022519"/>
    </source>
</evidence>
<organism evidence="13 14">
    <name type="scientific">Asticcacaulis taihuensis</name>
    <dbReference type="NCBI Taxonomy" id="260084"/>
    <lineage>
        <taxon>Bacteria</taxon>
        <taxon>Pseudomonadati</taxon>
        <taxon>Pseudomonadota</taxon>
        <taxon>Alphaproteobacteria</taxon>
        <taxon>Caulobacterales</taxon>
        <taxon>Caulobacteraceae</taxon>
        <taxon>Asticcacaulis</taxon>
    </lineage>
</organism>
<evidence type="ECO:0000256" key="2">
    <source>
        <dbReference type="ARBA" id="ARBA00004377"/>
    </source>
</evidence>
<name>A0A1G4T5J6_9CAUL</name>
<comment type="subcellular location">
    <subcellularLocation>
        <location evidence="2 12">Cell inner membrane</location>
        <topology evidence="2 12">Single-pass membrane protein</topology>
    </subcellularLocation>
</comment>
<evidence type="ECO:0000256" key="9">
    <source>
        <dbReference type="ARBA" id="ARBA00022748"/>
    </source>
</evidence>
<keyword evidence="5 12" id="KW-0813">Transport</keyword>
<protein>
    <recommendedName>
        <fullName evidence="4 12">Heme exporter protein D</fullName>
    </recommendedName>
</protein>
<evidence type="ECO:0000256" key="5">
    <source>
        <dbReference type="ARBA" id="ARBA00022448"/>
    </source>
</evidence>
<gene>
    <name evidence="13" type="ORF">SAMN02927928_3282</name>
</gene>
<evidence type="ECO:0000256" key="12">
    <source>
        <dbReference type="RuleBase" id="RU363101"/>
    </source>
</evidence>
<reference evidence="14" key="1">
    <citation type="submission" date="2016-10" db="EMBL/GenBank/DDBJ databases">
        <authorList>
            <person name="Varghese N."/>
            <person name="Submissions S."/>
        </authorList>
    </citation>
    <scope>NUCLEOTIDE SEQUENCE [LARGE SCALE GENOMIC DNA]</scope>
    <source>
        <strain evidence="14">CGMCC 1.3431</strain>
    </source>
</reference>
<keyword evidence="14" id="KW-1185">Reference proteome</keyword>
<dbReference type="EMBL" id="FMTS01000006">
    <property type="protein sequence ID" value="SCW76556.1"/>
    <property type="molecule type" value="Genomic_DNA"/>
</dbReference>
<keyword evidence="6 12" id="KW-1003">Cell membrane</keyword>
<evidence type="ECO:0000313" key="13">
    <source>
        <dbReference type="EMBL" id="SCW76556.1"/>
    </source>
</evidence>
<dbReference type="Proteomes" id="UP000199150">
    <property type="component" value="Unassembled WGS sequence"/>
</dbReference>
<dbReference type="InterPro" id="IPR007078">
    <property type="entry name" value="Haem_export_protD_CcmD"/>
</dbReference>
<accession>A0A1G4T5J6</accession>
<evidence type="ECO:0000256" key="1">
    <source>
        <dbReference type="ARBA" id="ARBA00002442"/>
    </source>
</evidence>
<evidence type="ECO:0000256" key="10">
    <source>
        <dbReference type="ARBA" id="ARBA00022989"/>
    </source>
</evidence>
<dbReference type="Pfam" id="PF04995">
    <property type="entry name" value="CcmD"/>
    <property type="match status" value="1"/>
</dbReference>
<evidence type="ECO:0000256" key="11">
    <source>
        <dbReference type="ARBA" id="ARBA00023136"/>
    </source>
</evidence>
<keyword evidence="11 12" id="KW-0472">Membrane</keyword>
<comment type="similarity">
    <text evidence="3 12">Belongs to the CcmD/CycX/HelD family.</text>
</comment>
<evidence type="ECO:0000256" key="8">
    <source>
        <dbReference type="ARBA" id="ARBA00022692"/>
    </source>
</evidence>
<keyword evidence="10 12" id="KW-1133">Transmembrane helix</keyword>
<proteinExistence type="inferred from homology"/>
<dbReference type="AlphaFoldDB" id="A0A1G4T5J6"/>
<keyword evidence="9 12" id="KW-0201">Cytochrome c-type biogenesis</keyword>
<evidence type="ECO:0000256" key="6">
    <source>
        <dbReference type="ARBA" id="ARBA00022475"/>
    </source>
</evidence>
<keyword evidence="8 12" id="KW-0812">Transmembrane</keyword>
<dbReference type="GO" id="GO:0005886">
    <property type="term" value="C:plasma membrane"/>
    <property type="evidence" value="ECO:0007669"/>
    <property type="project" value="UniProtKB-SubCell"/>
</dbReference>
<dbReference type="NCBIfam" id="TIGR03141">
    <property type="entry name" value="cytochro_ccmD"/>
    <property type="match status" value="1"/>
</dbReference>
<comment type="function">
    <text evidence="1 12">Required for the export of heme to the periplasm for the biogenesis of c-type cytochromes.</text>
</comment>
<evidence type="ECO:0000256" key="3">
    <source>
        <dbReference type="ARBA" id="ARBA00008741"/>
    </source>
</evidence>
<evidence type="ECO:0000313" key="14">
    <source>
        <dbReference type="Proteomes" id="UP000199150"/>
    </source>
</evidence>
<evidence type="ECO:0000256" key="4">
    <source>
        <dbReference type="ARBA" id="ARBA00016461"/>
    </source>
</evidence>
<sequence length="51" mass="5539">MDLNMGKYVVFVWGCYGATALALGALIIVSLRAQAKRRKVLEALQAAVETK</sequence>
<dbReference type="GO" id="GO:0015886">
    <property type="term" value="P:heme transport"/>
    <property type="evidence" value="ECO:0007669"/>
    <property type="project" value="InterPro"/>
</dbReference>
<feature type="transmembrane region" description="Helical" evidence="12">
    <location>
        <begin position="6"/>
        <end position="29"/>
    </location>
</feature>
<dbReference type="GO" id="GO:0017004">
    <property type="term" value="P:cytochrome complex assembly"/>
    <property type="evidence" value="ECO:0007669"/>
    <property type="project" value="UniProtKB-KW"/>
</dbReference>